<dbReference type="Pfam" id="PF08811">
    <property type="entry name" value="DUF1800"/>
    <property type="match status" value="1"/>
</dbReference>
<reference evidence="2 3" key="1">
    <citation type="submission" date="2020-10" db="EMBL/GenBank/DDBJ databases">
        <title>Phylogeny of dyella-like bacteria.</title>
        <authorList>
            <person name="Fu J."/>
        </authorList>
    </citation>
    <scope>NUCLEOTIDE SEQUENCE [LARGE SCALE GENOMIC DNA]</scope>
    <source>
        <strain evidence="2 3">KACC 19113</strain>
    </source>
</reference>
<feature type="chain" id="PRO_5047031947" evidence="1">
    <location>
        <begin position="28"/>
        <end position="514"/>
    </location>
</feature>
<dbReference type="EMBL" id="JADIKK010000008">
    <property type="protein sequence ID" value="MFK2879460.1"/>
    <property type="molecule type" value="Genomic_DNA"/>
</dbReference>
<organism evidence="2 3">
    <name type="scientific">Rhodanobacter hydrolyticus</name>
    <dbReference type="NCBI Taxonomy" id="2250595"/>
    <lineage>
        <taxon>Bacteria</taxon>
        <taxon>Pseudomonadati</taxon>
        <taxon>Pseudomonadota</taxon>
        <taxon>Gammaproteobacteria</taxon>
        <taxon>Lysobacterales</taxon>
        <taxon>Rhodanobacteraceae</taxon>
        <taxon>Rhodanobacter</taxon>
    </lineage>
</organism>
<gene>
    <name evidence="2" type="ORF">ISP25_20505</name>
</gene>
<comment type="caution">
    <text evidence="2">The sequence shown here is derived from an EMBL/GenBank/DDBJ whole genome shotgun (WGS) entry which is preliminary data.</text>
</comment>
<evidence type="ECO:0000256" key="1">
    <source>
        <dbReference type="SAM" id="SignalP"/>
    </source>
</evidence>
<protein>
    <submittedName>
        <fullName evidence="2">DUF1800 domain-containing protein</fullName>
    </submittedName>
</protein>
<name>A0ABW8JAX0_9GAMM</name>
<feature type="signal peptide" evidence="1">
    <location>
        <begin position="1"/>
        <end position="27"/>
    </location>
</feature>
<proteinExistence type="predicted"/>
<accession>A0ABW8JAX0</accession>
<dbReference type="PROSITE" id="PS51257">
    <property type="entry name" value="PROKAR_LIPOPROTEIN"/>
    <property type="match status" value="1"/>
</dbReference>
<dbReference type="RefSeq" id="WP_404616243.1">
    <property type="nucleotide sequence ID" value="NZ_JADIKK010000008.1"/>
</dbReference>
<dbReference type="Proteomes" id="UP001620339">
    <property type="component" value="Unassembled WGS sequence"/>
</dbReference>
<dbReference type="InterPro" id="IPR014917">
    <property type="entry name" value="DUF1800"/>
</dbReference>
<evidence type="ECO:0000313" key="3">
    <source>
        <dbReference type="Proteomes" id="UP001620339"/>
    </source>
</evidence>
<evidence type="ECO:0000313" key="2">
    <source>
        <dbReference type="EMBL" id="MFK2879460.1"/>
    </source>
</evidence>
<sequence length="514" mass="56687">MHCRALVSLLTTATLLLAACASQPTQAGAPTAHGVFNGNDLTWLRRDGFGVDSADVTRYRKLGREGLLNAQLADGVPGSLPPQIAEAIHGFEATNTSMPQLLGDLYNAQQQAKALPAGPEKDAANKAWQQHGNELMQQARQAELLQAVYGPNQLKEQLVWFWLNHFSVYAPKGRIRWELADYQQEVIRTHALGKFRDLVMATLESPAMLEFLDNAQNAKGHVNENYARELMELHTLGVGSGYTQQDVQQLALILTGVGIAPMDGKPQHFDAKAAPLVVQHGLFQFNPNRHDFSDKVFLGQRIKGRGFDEVRQAVDIIVRQPACAQFISRQLAQYFVADNPPPALVARMAQTFRQTGGDIAAVLHTLLDSRELLTSGRQFMDPTRFVMSSVRLAYDGKPIANALPLVYWLDQLGEPLYGRITPDGWPLDGASWTGSGQLSTRFDIAAAIGNGNTQLFTPPGSKTRQAGFPMLTTRLYYDAIEPHLSAVTRDALAKANSQQEWNTFLLASPDFNYR</sequence>
<keyword evidence="1" id="KW-0732">Signal</keyword>
<keyword evidence="3" id="KW-1185">Reference proteome</keyword>